<dbReference type="Proteomes" id="UP000320643">
    <property type="component" value="Unassembled WGS sequence"/>
</dbReference>
<comment type="caution">
    <text evidence="2">The sequence shown here is derived from an EMBL/GenBank/DDBJ whole genome shotgun (WGS) entry which is preliminary data.</text>
</comment>
<evidence type="ECO:0000259" key="1">
    <source>
        <dbReference type="Pfam" id="PF13577"/>
    </source>
</evidence>
<protein>
    <submittedName>
        <fullName evidence="2">Nuclear transport factor 2 family protein</fullName>
    </submittedName>
</protein>
<dbReference type="Gene3D" id="3.10.450.50">
    <property type="match status" value="1"/>
</dbReference>
<accession>A0A552V8B3</accession>
<dbReference type="RefSeq" id="WP_143372196.1">
    <property type="nucleotide sequence ID" value="NZ_VJVZ01000002.1"/>
</dbReference>
<name>A0A552V8B3_9FLAO</name>
<dbReference type="SUPFAM" id="SSF54427">
    <property type="entry name" value="NTF2-like"/>
    <property type="match status" value="1"/>
</dbReference>
<dbReference type="EMBL" id="VJVZ01000002">
    <property type="protein sequence ID" value="TRW26698.1"/>
    <property type="molecule type" value="Genomic_DNA"/>
</dbReference>
<evidence type="ECO:0000313" key="2">
    <source>
        <dbReference type="EMBL" id="TRW26698.1"/>
    </source>
</evidence>
<proteinExistence type="predicted"/>
<dbReference type="AlphaFoldDB" id="A0A552V8B3"/>
<organism evidence="2 3">
    <name type="scientific">Flavobacterium zepuense</name>
    <dbReference type="NCBI Taxonomy" id="2593302"/>
    <lineage>
        <taxon>Bacteria</taxon>
        <taxon>Pseudomonadati</taxon>
        <taxon>Bacteroidota</taxon>
        <taxon>Flavobacteriia</taxon>
        <taxon>Flavobacteriales</taxon>
        <taxon>Flavobacteriaceae</taxon>
        <taxon>Flavobacterium</taxon>
    </lineage>
</organism>
<feature type="domain" description="SnoaL-like" evidence="1">
    <location>
        <begin position="3"/>
        <end position="129"/>
    </location>
</feature>
<dbReference type="OrthoDB" id="2084678at2"/>
<sequence>MKLRTKETLRELVDAYALLGDEKKISEQMSLFTPDAVYTVYMNGIVVADIKGTDNLQKEFNGHASAVKTYFTLNGQHNVKISGDSATGTSFSTIKMIREHEGKDIITDYSVRYDDTYIFLNNKWLIAQRIGHFIIVEARPINN</sequence>
<reference evidence="2 3" key="1">
    <citation type="submission" date="2019-07" db="EMBL/GenBank/DDBJ databases">
        <title>Flavobacterium sp. nov., isolated from glacier ice.</title>
        <authorList>
            <person name="Liu Q."/>
            <person name="Xin Y.-H."/>
        </authorList>
    </citation>
    <scope>NUCLEOTIDE SEQUENCE [LARGE SCALE GENOMIC DNA]</scope>
    <source>
        <strain evidence="2 3">ZT4R6</strain>
    </source>
</reference>
<dbReference type="Pfam" id="PF13577">
    <property type="entry name" value="SnoaL_4"/>
    <property type="match status" value="1"/>
</dbReference>
<dbReference type="InterPro" id="IPR032710">
    <property type="entry name" value="NTF2-like_dom_sf"/>
</dbReference>
<dbReference type="InterPro" id="IPR037401">
    <property type="entry name" value="SnoaL-like"/>
</dbReference>
<keyword evidence="3" id="KW-1185">Reference proteome</keyword>
<evidence type="ECO:0000313" key="3">
    <source>
        <dbReference type="Proteomes" id="UP000320643"/>
    </source>
</evidence>
<gene>
    <name evidence="2" type="ORF">FMM05_04795</name>
</gene>